<protein>
    <submittedName>
        <fullName evidence="2">Uncharacterized protein</fullName>
    </submittedName>
</protein>
<dbReference type="EMBL" id="CAEKKB010000003">
    <property type="protein sequence ID" value="CAB4303915.1"/>
    <property type="molecule type" value="Genomic_DNA"/>
</dbReference>
<feature type="chain" id="PRO_5036181756" evidence="1">
    <location>
        <begin position="17"/>
        <end position="147"/>
    </location>
</feature>
<evidence type="ECO:0000256" key="1">
    <source>
        <dbReference type="SAM" id="SignalP"/>
    </source>
</evidence>
<proteinExistence type="predicted"/>
<keyword evidence="5" id="KW-1185">Reference proteome</keyword>
<gene>
    <name evidence="2" type="ORF">CURHAP_LOCUS20949</name>
    <name evidence="3" type="ORF">ORAREDHAP_LOCUS20840</name>
</gene>
<feature type="signal peptide" evidence="1">
    <location>
        <begin position="1"/>
        <end position="16"/>
    </location>
</feature>
<dbReference type="EMBL" id="CAEKDK010000003">
    <property type="protein sequence ID" value="CAB4273387.1"/>
    <property type="molecule type" value="Genomic_DNA"/>
</dbReference>
<reference evidence="2 4" key="2">
    <citation type="submission" date="2020-05" db="EMBL/GenBank/DDBJ databases">
        <authorList>
            <person name="Campoy J."/>
            <person name="Schneeberger K."/>
            <person name="Spophaly S."/>
        </authorList>
    </citation>
    <scope>NUCLEOTIDE SEQUENCE [LARGE SCALE GENOMIC DNA]</scope>
    <source>
        <strain evidence="2">PruArmRojPasFocal</strain>
    </source>
</reference>
<dbReference type="Proteomes" id="UP000507222">
    <property type="component" value="Unassembled WGS sequence"/>
</dbReference>
<accession>A0A6J5UCN8</accession>
<keyword evidence="1" id="KW-0732">Signal</keyword>
<evidence type="ECO:0000313" key="5">
    <source>
        <dbReference type="Proteomes" id="UP000507245"/>
    </source>
</evidence>
<organism evidence="2 4">
    <name type="scientific">Prunus armeniaca</name>
    <name type="common">Apricot</name>
    <name type="synonym">Armeniaca vulgaris</name>
    <dbReference type="NCBI Taxonomy" id="36596"/>
    <lineage>
        <taxon>Eukaryota</taxon>
        <taxon>Viridiplantae</taxon>
        <taxon>Streptophyta</taxon>
        <taxon>Embryophyta</taxon>
        <taxon>Tracheophyta</taxon>
        <taxon>Spermatophyta</taxon>
        <taxon>Magnoliopsida</taxon>
        <taxon>eudicotyledons</taxon>
        <taxon>Gunneridae</taxon>
        <taxon>Pentapetalae</taxon>
        <taxon>rosids</taxon>
        <taxon>fabids</taxon>
        <taxon>Rosales</taxon>
        <taxon>Rosaceae</taxon>
        <taxon>Amygdaloideae</taxon>
        <taxon>Amygdaleae</taxon>
        <taxon>Prunus</taxon>
    </lineage>
</organism>
<reference evidence="5" key="1">
    <citation type="journal article" date="2020" name="Genome Biol.">
        <title>Gamete binning: chromosome-level and haplotype-resolved genome assembly enabled by high-throughput single-cell sequencing of gamete genomes.</title>
        <authorList>
            <person name="Campoy J.A."/>
            <person name="Sun H."/>
            <person name="Goel M."/>
            <person name="Jiao W.-B."/>
            <person name="Folz-Donahue K."/>
            <person name="Wang N."/>
            <person name="Rubio M."/>
            <person name="Liu C."/>
            <person name="Kukat C."/>
            <person name="Ruiz D."/>
            <person name="Huettel B."/>
            <person name="Schneeberger K."/>
        </authorList>
    </citation>
    <scope>NUCLEOTIDE SEQUENCE [LARGE SCALE GENOMIC DNA]</scope>
    <source>
        <strain evidence="5">cv. Rojo Pasion</strain>
    </source>
</reference>
<name>A0A6J5UCN8_PRUAR</name>
<sequence length="147" mass="14122">MIIIMILSTLTQFGLSLSHNLCNFHQQVSGAGALRPPLGLRAGPFCGGCAAGTLGTRLGLKVGALGTKLGFGAGASTRGFGGGAFGRGFEEGADAALIFGGGGGSGAFARGTGASAFPRGFGEGAGASSGAPSSLSDGRGGGDAFFF</sequence>
<evidence type="ECO:0000313" key="3">
    <source>
        <dbReference type="EMBL" id="CAB4303915.1"/>
    </source>
</evidence>
<evidence type="ECO:0000313" key="2">
    <source>
        <dbReference type="EMBL" id="CAB4273387.1"/>
    </source>
</evidence>
<dbReference type="AlphaFoldDB" id="A0A6J5UCN8"/>
<evidence type="ECO:0000313" key="4">
    <source>
        <dbReference type="Proteomes" id="UP000507222"/>
    </source>
</evidence>
<dbReference type="OrthoDB" id="10609067at2759"/>
<dbReference type="Proteomes" id="UP000507245">
    <property type="component" value="Unassembled WGS sequence"/>
</dbReference>